<comment type="caution">
    <text evidence="1">The sequence shown here is derived from an EMBL/GenBank/DDBJ whole genome shotgun (WGS) entry which is preliminary data.</text>
</comment>
<sequence>MKVHVEVDCTPEEARRFLGLPDVAKANDVYVDAVAKAMQGVGDLEKLQTMAKQVAPMGEIGLKLFQQFMDAGTGAAKKKKDGES</sequence>
<evidence type="ECO:0000313" key="1">
    <source>
        <dbReference type="EMBL" id="MEJ6010269.1"/>
    </source>
</evidence>
<protein>
    <submittedName>
        <fullName evidence="1">DUF6489 family protein</fullName>
    </submittedName>
</protein>
<dbReference type="RefSeq" id="WP_339966802.1">
    <property type="nucleotide sequence ID" value="NZ_JBBHJY010000004.1"/>
</dbReference>
<name>A0ABU8S9U7_9SPHN</name>
<dbReference type="Pfam" id="PF20099">
    <property type="entry name" value="DUF6489"/>
    <property type="match status" value="1"/>
</dbReference>
<organism evidence="1 2">
    <name type="scientific">Novosphingobium aquae</name>
    <dbReference type="NCBI Taxonomy" id="3133435"/>
    <lineage>
        <taxon>Bacteria</taxon>
        <taxon>Pseudomonadati</taxon>
        <taxon>Pseudomonadota</taxon>
        <taxon>Alphaproteobacteria</taxon>
        <taxon>Sphingomonadales</taxon>
        <taxon>Sphingomonadaceae</taxon>
        <taxon>Novosphingobium</taxon>
    </lineage>
</organism>
<keyword evidence="2" id="KW-1185">Reference proteome</keyword>
<dbReference type="InterPro" id="IPR045502">
    <property type="entry name" value="DUF6489"/>
</dbReference>
<dbReference type="Proteomes" id="UP001379235">
    <property type="component" value="Unassembled WGS sequence"/>
</dbReference>
<gene>
    <name evidence="1" type="ORF">WG900_10100</name>
</gene>
<proteinExistence type="predicted"/>
<reference evidence="1 2" key="1">
    <citation type="submission" date="2024-03" db="EMBL/GenBank/DDBJ databases">
        <authorList>
            <person name="Jo J.-H."/>
        </authorList>
    </citation>
    <scope>NUCLEOTIDE SEQUENCE [LARGE SCALE GENOMIC DNA]</scope>
    <source>
        <strain evidence="1 2">AS3R-12</strain>
    </source>
</reference>
<evidence type="ECO:0000313" key="2">
    <source>
        <dbReference type="Proteomes" id="UP001379235"/>
    </source>
</evidence>
<dbReference type="EMBL" id="JBBHJY010000004">
    <property type="protein sequence ID" value="MEJ6010269.1"/>
    <property type="molecule type" value="Genomic_DNA"/>
</dbReference>
<accession>A0ABU8S9U7</accession>